<protein>
    <submittedName>
        <fullName evidence="1">DUF2252 domain-containing protein</fullName>
    </submittedName>
</protein>
<dbReference type="PANTHER" id="PTHR39441">
    <property type="entry name" value="DUF2252 DOMAIN-CONTAINING PROTEIN"/>
    <property type="match status" value="1"/>
</dbReference>
<evidence type="ECO:0000313" key="2">
    <source>
        <dbReference type="Proteomes" id="UP001139516"/>
    </source>
</evidence>
<comment type="caution">
    <text evidence="1">The sequence shown here is derived from an EMBL/GenBank/DDBJ whole genome shotgun (WGS) entry which is preliminary data.</text>
</comment>
<organism evidence="1 2">
    <name type="scientific">Roseomonas acroporae</name>
    <dbReference type="NCBI Taxonomy" id="2937791"/>
    <lineage>
        <taxon>Bacteria</taxon>
        <taxon>Pseudomonadati</taxon>
        <taxon>Pseudomonadota</taxon>
        <taxon>Alphaproteobacteria</taxon>
        <taxon>Acetobacterales</taxon>
        <taxon>Roseomonadaceae</taxon>
        <taxon>Roseomonas</taxon>
    </lineage>
</organism>
<accession>A0A9X1Y546</accession>
<dbReference type="RefSeq" id="WP_248665789.1">
    <property type="nucleotide sequence ID" value="NZ_JALPRX010000015.1"/>
</dbReference>
<dbReference type="InterPro" id="IPR011009">
    <property type="entry name" value="Kinase-like_dom_sf"/>
</dbReference>
<reference evidence="1" key="1">
    <citation type="submission" date="2022-04" db="EMBL/GenBank/DDBJ databases">
        <title>Roseomonas acroporae sp. nov., isolated from coral Acropora digitifera.</title>
        <authorList>
            <person name="Sun H."/>
        </authorList>
    </citation>
    <scope>NUCLEOTIDE SEQUENCE</scope>
    <source>
        <strain evidence="1">NAR14</strain>
    </source>
</reference>
<evidence type="ECO:0000313" key="1">
    <source>
        <dbReference type="EMBL" id="MCK8783666.1"/>
    </source>
</evidence>
<dbReference type="Proteomes" id="UP001139516">
    <property type="component" value="Unassembled WGS sequence"/>
</dbReference>
<proteinExistence type="predicted"/>
<dbReference type="Pfam" id="PF10009">
    <property type="entry name" value="DUF2252"/>
    <property type="match status" value="1"/>
</dbReference>
<keyword evidence="2" id="KW-1185">Reference proteome</keyword>
<dbReference type="AlphaFoldDB" id="A0A9X1Y546"/>
<gene>
    <name evidence="1" type="ORF">M0638_04625</name>
</gene>
<dbReference type="InterPro" id="IPR018721">
    <property type="entry name" value="DUF2252"/>
</dbReference>
<dbReference type="EMBL" id="JALPRX010000015">
    <property type="protein sequence ID" value="MCK8783666.1"/>
    <property type="molecule type" value="Genomic_DNA"/>
</dbReference>
<name>A0A9X1Y546_9PROT</name>
<sequence length="356" mass="38894">MTFSALNDAYEQWLRRQCDVVGADLADKHALMAKDPFRFLRATCFRWASRVPTLFPALAGAPAVLSPGDVHAENFGTWRDAEGRFVWGLNDFDEAAELPYTFDLLRLATSLRLRSPAAGRSRPAVAAMLDGYQAGLRAPVPGLLDETLTPLRPYVAARQADCDRFWAKIKDLPDADPPPEVRDALAASMPEGAAVTRWASRQAGGGSLGRPRYVAVATWRGGRVVREAKALVPSAWDWAAGKADLLPPVMALAGSASRAPDPHLGVRGRYVIRRLAPDARKLDLGDDSQFPPDEMLRAMGLDLGALHAGLQPGSTRIPDDLAARARRDADWLRDASRTAAEWVTQDFHAWKAARED</sequence>
<dbReference type="PANTHER" id="PTHR39441:SF1">
    <property type="entry name" value="DUF2252 DOMAIN-CONTAINING PROTEIN"/>
    <property type="match status" value="1"/>
</dbReference>
<dbReference type="SUPFAM" id="SSF56112">
    <property type="entry name" value="Protein kinase-like (PK-like)"/>
    <property type="match status" value="1"/>
</dbReference>